<evidence type="ECO:0000259" key="1">
    <source>
        <dbReference type="Pfam" id="PF21834"/>
    </source>
</evidence>
<evidence type="ECO:0000313" key="2">
    <source>
        <dbReference type="EMBL" id="KAB1076114.1"/>
    </source>
</evidence>
<dbReference type="RefSeq" id="WP_150961024.1">
    <property type="nucleotide sequence ID" value="NZ_VZZJ01000001.1"/>
</dbReference>
<dbReference type="Proteomes" id="UP000441523">
    <property type="component" value="Unassembled WGS sequence"/>
</dbReference>
<protein>
    <recommendedName>
        <fullName evidence="1">DUF6894 domain-containing protein</fullName>
    </recommendedName>
</protein>
<reference evidence="2 3" key="1">
    <citation type="submission" date="2019-09" db="EMBL/GenBank/DDBJ databases">
        <title>YIM 132548 draft genome.</title>
        <authorList>
            <person name="Jiang L."/>
        </authorList>
    </citation>
    <scope>NUCLEOTIDE SEQUENCE [LARGE SCALE GENOMIC DNA]</scope>
    <source>
        <strain evidence="2 3">YIM 132548</strain>
    </source>
</reference>
<feature type="domain" description="DUF6894" evidence="1">
    <location>
        <begin position="3"/>
        <end position="77"/>
    </location>
</feature>
<proteinExistence type="predicted"/>
<organism evidence="2 3">
    <name type="scientific">Methylobacterium planeticum</name>
    <dbReference type="NCBI Taxonomy" id="2615211"/>
    <lineage>
        <taxon>Bacteria</taxon>
        <taxon>Pseudomonadati</taxon>
        <taxon>Pseudomonadota</taxon>
        <taxon>Alphaproteobacteria</taxon>
        <taxon>Hyphomicrobiales</taxon>
        <taxon>Methylobacteriaceae</taxon>
        <taxon>Methylobacterium</taxon>
    </lineage>
</organism>
<sequence length="96" mass="11134">MPRFFLHFKTPIETHRDEEGSVFPSLEDAYLDVCDAIPDIAADLWRSALRARNDDPIRCSFEIADAQGRILMEVPFAEILDPQRYRRQAVLRPDLC</sequence>
<comment type="caution">
    <text evidence="2">The sequence shown here is derived from an EMBL/GenBank/DDBJ whole genome shotgun (WGS) entry which is preliminary data.</text>
</comment>
<name>A0A6N6MZR1_9HYPH</name>
<dbReference type="EMBL" id="VZZJ01000001">
    <property type="protein sequence ID" value="KAB1076114.1"/>
    <property type="molecule type" value="Genomic_DNA"/>
</dbReference>
<dbReference type="AlphaFoldDB" id="A0A6N6MZR1"/>
<gene>
    <name evidence="2" type="ORF">F6X51_00810</name>
</gene>
<evidence type="ECO:0000313" key="3">
    <source>
        <dbReference type="Proteomes" id="UP000441523"/>
    </source>
</evidence>
<dbReference type="InterPro" id="IPR054189">
    <property type="entry name" value="DUF6894"/>
</dbReference>
<accession>A0A6N6MZR1</accession>
<keyword evidence="3" id="KW-1185">Reference proteome</keyword>
<dbReference type="Pfam" id="PF21834">
    <property type="entry name" value="DUF6894"/>
    <property type="match status" value="1"/>
</dbReference>